<dbReference type="AlphaFoldDB" id="A0A922IA94"/>
<sequence length="205" mass="23131">MAIIINHQSFDYLIILSFAFILFDDFCCLKISSIKSSPQSINANVQQQKRGPEFLIEPPGIITFINDTGTVITCSARGQPSPKIYWIYATIATENGIGGGSMMNHLIPVDGLQQIRHDSLASQLIYLPFKSNQYRQDVHSIRIRCIATNQFGSIQSHDIQIRAFNRAIRCHYTEFIRDMSCYTIGFALEMIRMCWLVGNTAGDQG</sequence>
<comment type="caution">
    <text evidence="1">The sequence shown here is derived from an EMBL/GenBank/DDBJ whole genome shotgun (WGS) entry which is preliminary data.</text>
</comment>
<dbReference type="Gene3D" id="2.60.40.10">
    <property type="entry name" value="Immunoglobulins"/>
    <property type="match status" value="1"/>
</dbReference>
<organism evidence="1 2">
    <name type="scientific">Dermatophagoides farinae</name>
    <name type="common">American house dust mite</name>
    <dbReference type="NCBI Taxonomy" id="6954"/>
    <lineage>
        <taxon>Eukaryota</taxon>
        <taxon>Metazoa</taxon>
        <taxon>Ecdysozoa</taxon>
        <taxon>Arthropoda</taxon>
        <taxon>Chelicerata</taxon>
        <taxon>Arachnida</taxon>
        <taxon>Acari</taxon>
        <taxon>Acariformes</taxon>
        <taxon>Sarcoptiformes</taxon>
        <taxon>Astigmata</taxon>
        <taxon>Psoroptidia</taxon>
        <taxon>Analgoidea</taxon>
        <taxon>Pyroglyphidae</taxon>
        <taxon>Dermatophagoidinae</taxon>
        <taxon>Dermatophagoides</taxon>
    </lineage>
</organism>
<proteinExistence type="predicted"/>
<accession>A0A922IA94</accession>
<dbReference type="SUPFAM" id="SSF48726">
    <property type="entry name" value="Immunoglobulin"/>
    <property type="match status" value="1"/>
</dbReference>
<evidence type="ECO:0000313" key="2">
    <source>
        <dbReference type="Proteomes" id="UP000790347"/>
    </source>
</evidence>
<dbReference type="Proteomes" id="UP000790347">
    <property type="component" value="Unassembled WGS sequence"/>
</dbReference>
<evidence type="ECO:0000313" key="1">
    <source>
        <dbReference type="EMBL" id="KAH9527809.1"/>
    </source>
</evidence>
<protein>
    <recommendedName>
        <fullName evidence="3">Ig-like domain-containing protein</fullName>
    </recommendedName>
</protein>
<reference evidence="1" key="1">
    <citation type="submission" date="2013-05" db="EMBL/GenBank/DDBJ databases">
        <authorList>
            <person name="Yim A.K.Y."/>
            <person name="Chan T.F."/>
            <person name="Ji K.M."/>
            <person name="Liu X.Y."/>
            <person name="Zhou J.W."/>
            <person name="Li R.Q."/>
            <person name="Yang K.Y."/>
            <person name="Li J."/>
            <person name="Li M."/>
            <person name="Law P.T.W."/>
            <person name="Wu Y.L."/>
            <person name="Cai Z.L."/>
            <person name="Qin H."/>
            <person name="Bao Y."/>
            <person name="Leung R.K.K."/>
            <person name="Ng P.K.S."/>
            <person name="Zou J."/>
            <person name="Zhong X.J."/>
            <person name="Ran P.X."/>
            <person name="Zhong N.S."/>
            <person name="Liu Z.G."/>
            <person name="Tsui S.K.W."/>
        </authorList>
    </citation>
    <scope>NUCLEOTIDE SEQUENCE</scope>
    <source>
        <strain evidence="1">Derf</strain>
        <tissue evidence="1">Whole organism</tissue>
    </source>
</reference>
<gene>
    <name evidence="1" type="ORF">DERF_001804</name>
</gene>
<keyword evidence="2" id="KW-1185">Reference proteome</keyword>
<name>A0A922IA94_DERFA</name>
<dbReference type="EMBL" id="ASGP02000001">
    <property type="protein sequence ID" value="KAH9527809.1"/>
    <property type="molecule type" value="Genomic_DNA"/>
</dbReference>
<dbReference type="InterPro" id="IPR036179">
    <property type="entry name" value="Ig-like_dom_sf"/>
</dbReference>
<reference evidence="1" key="2">
    <citation type="journal article" date="2022" name="Res Sq">
        <title>Comparative Genomics Reveals Insights into the Divergent Evolution of Astigmatic Mites and Household Pest Adaptations.</title>
        <authorList>
            <person name="Xiong Q."/>
            <person name="Wan A.T.-Y."/>
            <person name="Liu X.-Y."/>
            <person name="Fung C.S.-H."/>
            <person name="Xiao X."/>
            <person name="Malainual N."/>
            <person name="Hou J."/>
            <person name="Wang L."/>
            <person name="Wang M."/>
            <person name="Yang K."/>
            <person name="Cui Y."/>
            <person name="Leung E."/>
            <person name="Nong W."/>
            <person name="Shin S.-K."/>
            <person name="Au S."/>
            <person name="Jeong K.Y."/>
            <person name="Chew F.T."/>
            <person name="Hui J."/>
            <person name="Leung T.F."/>
            <person name="Tungtrongchitr A."/>
            <person name="Zhong N."/>
            <person name="Liu Z."/>
            <person name="Tsui S."/>
        </authorList>
    </citation>
    <scope>NUCLEOTIDE SEQUENCE</scope>
    <source>
        <strain evidence="1">Derf</strain>
        <tissue evidence="1">Whole organism</tissue>
    </source>
</reference>
<evidence type="ECO:0008006" key="3">
    <source>
        <dbReference type="Google" id="ProtNLM"/>
    </source>
</evidence>
<dbReference type="InterPro" id="IPR013783">
    <property type="entry name" value="Ig-like_fold"/>
</dbReference>